<dbReference type="Proteomes" id="UP000281915">
    <property type="component" value="Unassembled WGS sequence"/>
</dbReference>
<evidence type="ECO:0000313" key="3">
    <source>
        <dbReference type="EMBL" id="RNB78305.1"/>
    </source>
</evidence>
<reference evidence="3 4" key="1">
    <citation type="submission" date="2018-10" db="EMBL/GenBank/DDBJ databases">
        <title>Phylogenomics of Brevibacillus.</title>
        <authorList>
            <person name="Dunlap C."/>
        </authorList>
    </citation>
    <scope>NUCLEOTIDE SEQUENCE [LARGE SCALE GENOMIC DNA]</scope>
    <source>
        <strain evidence="3 4">JCM 15085</strain>
    </source>
</reference>
<keyword evidence="1" id="KW-0812">Transmembrane</keyword>
<dbReference type="CDD" id="cd07341">
    <property type="entry name" value="M56_BlaR1_MecR1_like"/>
    <property type="match status" value="1"/>
</dbReference>
<feature type="transmembrane region" description="Helical" evidence="1">
    <location>
        <begin position="39"/>
        <end position="60"/>
    </location>
</feature>
<evidence type="ECO:0000313" key="4">
    <source>
        <dbReference type="Proteomes" id="UP000281915"/>
    </source>
</evidence>
<dbReference type="PANTHER" id="PTHR34978:SF3">
    <property type="entry name" value="SLR0241 PROTEIN"/>
    <property type="match status" value="1"/>
</dbReference>
<dbReference type="PANTHER" id="PTHR34978">
    <property type="entry name" value="POSSIBLE SENSOR-TRANSDUCER PROTEIN BLAR"/>
    <property type="match status" value="1"/>
</dbReference>
<evidence type="ECO:0000256" key="1">
    <source>
        <dbReference type="SAM" id="Phobius"/>
    </source>
</evidence>
<dbReference type="EMBL" id="RHHT01000026">
    <property type="protein sequence ID" value="RNB78305.1"/>
    <property type="molecule type" value="Genomic_DNA"/>
</dbReference>
<accession>A0A3M8CTX3</accession>
<dbReference type="InterPro" id="IPR052173">
    <property type="entry name" value="Beta-lactam_resp_regulator"/>
</dbReference>
<organism evidence="3 4">
    <name type="scientific">Brevibacillus panacihumi</name>
    <dbReference type="NCBI Taxonomy" id="497735"/>
    <lineage>
        <taxon>Bacteria</taxon>
        <taxon>Bacillati</taxon>
        <taxon>Bacillota</taxon>
        <taxon>Bacilli</taxon>
        <taxon>Bacillales</taxon>
        <taxon>Paenibacillaceae</taxon>
        <taxon>Brevibacillus</taxon>
    </lineage>
</organism>
<feature type="domain" description="Peptidase M56" evidence="2">
    <location>
        <begin position="8"/>
        <end position="295"/>
    </location>
</feature>
<dbReference type="Pfam" id="PF05569">
    <property type="entry name" value="Peptidase_M56"/>
    <property type="match status" value="1"/>
</dbReference>
<name>A0A3M8CTX3_9BACL</name>
<gene>
    <name evidence="3" type="ORF">EDM58_12465</name>
</gene>
<feature type="transmembrane region" description="Helical" evidence="1">
    <location>
        <begin position="305"/>
        <end position="327"/>
    </location>
</feature>
<evidence type="ECO:0000259" key="2">
    <source>
        <dbReference type="Pfam" id="PF05569"/>
    </source>
</evidence>
<feature type="transmembrane region" description="Helical" evidence="1">
    <location>
        <begin position="115"/>
        <end position="135"/>
    </location>
</feature>
<keyword evidence="1" id="KW-1133">Transmembrane helix</keyword>
<dbReference type="AlphaFoldDB" id="A0A3M8CTX3"/>
<comment type="caution">
    <text evidence="3">The sequence shown here is derived from an EMBL/GenBank/DDBJ whole genome shotgun (WGS) entry which is preliminary data.</text>
</comment>
<protein>
    <submittedName>
        <fullName evidence="3">M56 family metallopeptidase</fullName>
    </submittedName>
</protein>
<sequence>MMAFLLSLILASVVGTIMWMLQNAIRPLTNKLFSQTWHYYTGLIPVCFLLGGSAIINGLVQFSRVLLPDTGTTLLTAVMAEPIVNVLPLEHAVSNRTFLDQLFANLLRLEHLQKIVFTAILIWAAGTIVFLAVNVRNYRAFKRSILQNSRVSETVNCPVNVIVSACARTPMVMGLWKPFVVLPDTPVGEKELAMILSHELVHLQRGDLLIKLVILLANAVHWFNPAVYLLNKQLNTLCELSCDEKVVRDMDARSRRLYGETLLTVLEYGVMQRNVICTTSFCNSKKIMKDRLANLMNAKKTHKSIMLLSLVATISMAGFGGLVAFAAGSAMPNRAVSPEIPTGKELQGRNVYLQLEDGTVFYYDKDGNATEVPEMRKRVSPPEYTTEELVDQIKQWIKDQSPVPQDTVDKLPQEYLDEINQTYGLQLKRTDRFTIEELVELTKKGIEKNTVPQAYVDVLPQKELDEINKTYGWELQKSNERMGES</sequence>
<dbReference type="RefSeq" id="WP_122913616.1">
    <property type="nucleotide sequence ID" value="NZ_RHHT01000026.1"/>
</dbReference>
<proteinExistence type="predicted"/>
<keyword evidence="1" id="KW-0472">Membrane</keyword>
<dbReference type="InterPro" id="IPR008756">
    <property type="entry name" value="Peptidase_M56"/>
</dbReference>